<feature type="region of interest" description="Disordered" evidence="5">
    <location>
        <begin position="614"/>
        <end position="633"/>
    </location>
</feature>
<evidence type="ECO:0000256" key="4">
    <source>
        <dbReference type="PROSITE-ProRule" id="PRU00134"/>
    </source>
</evidence>
<sequence>MDSPGGSLAKASRRSASNLSCGSAAPVKPLPPSVSAASDVSAVSPDHSESAVLMSSPDSPLLLSPLSPSGSRAPSEIGSSPPDRETVLHPDASLLSLELSSHSLGVSGGNSPKSVVEGSTRSGETSRKRSDSLDRGARSPRAQDGSDRRMSRRRRGGAERKKHSSSVSSPKSGGEQDQKKESRSGSRKEVRMGGKLYWPRASVTYGEGGPWEFATEEERAKKKENEARKAGTFVPTEKFVEGRIDSTSPARPRLKEMENLRNDALPPRKLTSADWEAAKKKKGHKHEHLLKDGDGKPAANIQFTRRGDSFHRPAVVLPGETVVDHMRIPWIASSGRLGLLALEKGEREEAPADSTVFEKTLQGMPSDPLSRMDNAPLESTLLERGAVDAQKERSRRTLGIKEENAAKELTDILIADYDYEKPPKEGPRSETDEDADAAVRRDKDQHFTLRQNPAVPFPYSQRQEEWDITSLSRISTTAEKVYHVLNDPVPFEGFSFSRQPTLTEGNVDMFYNLDSKETQEQFRVTDQIKSSHERVRFAAQVVSNLMDEPKTDKRTRWLNLRRVDKLYAGVPVSSREVPSSTEGHVERPLRKRNGELRAVGEESDDEMTLMAVESPPPPVDSPQLPHPYQRRDWGPRKPKKMTLNLYAEIRYLHQCERVIEAIKESLGPSWSRRLPRAGVLALLLRHPLPIPLSENLARSGAELMQRLHRGRFWVEIYHSIWFPLSLERFQLFCTNGSGACCLGWESTTRACDWFYYTRNLPKMFRLSNYLLTGALESHVPGLQRLLFRLNALNFFAYRISWSLHYSFYGNKSFTPPKKSMLLGRDGVTLDPVQMSNLASTLLRCLLGHSTACSAMCYNVEAVGRLWPFVIEYKSNFITKEELCLRIFTCPLTNAFFSVLAKGEVPEMPQAVHAVHSYFVLLTEFLYGGRPKGFFESLSRSFETPVPCIWTQLAGALNEPSNQNIFLIGDILLFVTDLFYLTCLDGAALPRRAARHIHKRITAKILPFLEEGRPDLADPDTWSQIDRNARSLRTALFTAMHDAAIGPELLEPFTLPVRSAPETDPKTYKLAWPSLARLFPLPDELPCWRPGCKKTLRLTADKVTAPEASNFRYCQQCNIAAYCSLACQRQHWLLEHHQVCCYFRRPPTFLRFQMLPGQVPMELEYPVFDIFKGMFDIDWFDDGAAFEPIF</sequence>
<dbReference type="VEuPathDB" id="ToxoDB:TGDOM2_285810"/>
<dbReference type="EMBL" id="AHZU02000801">
    <property type="protein sequence ID" value="KFG40000.1"/>
    <property type="molecule type" value="Genomic_DNA"/>
</dbReference>
<reference evidence="7 8" key="1">
    <citation type="submission" date="2014-02" db="EMBL/GenBank/DDBJ databases">
        <authorList>
            <person name="Sibley D."/>
            <person name="Venepally P."/>
            <person name="Karamycheva S."/>
            <person name="Hadjithomas M."/>
            <person name="Khan A."/>
            <person name="Brunk B."/>
            <person name="Roos D."/>
            <person name="Caler E."/>
            <person name="Lorenzi H."/>
        </authorList>
    </citation>
    <scope>NUCLEOTIDE SEQUENCE [LARGE SCALE GENOMIC DNA]</scope>
    <source>
        <strain evidence="7 8">GAB2-2007-GAL-DOM2</strain>
    </source>
</reference>
<dbReference type="SUPFAM" id="SSF144232">
    <property type="entry name" value="HIT/MYND zinc finger-like"/>
    <property type="match status" value="1"/>
</dbReference>
<dbReference type="InterPro" id="IPR002893">
    <property type="entry name" value="Znf_MYND"/>
</dbReference>
<feature type="region of interest" description="Disordered" evidence="5">
    <location>
        <begin position="573"/>
        <end position="606"/>
    </location>
</feature>
<evidence type="ECO:0000256" key="1">
    <source>
        <dbReference type="ARBA" id="ARBA00022723"/>
    </source>
</evidence>
<feature type="compositionally biased region" description="Basic and acidic residues" evidence="5">
    <location>
        <begin position="124"/>
        <end position="137"/>
    </location>
</feature>
<feature type="compositionally biased region" description="Basic residues" evidence="5">
    <location>
        <begin position="150"/>
        <end position="164"/>
    </location>
</feature>
<feature type="compositionally biased region" description="Low complexity" evidence="5">
    <location>
        <begin position="33"/>
        <end position="45"/>
    </location>
</feature>
<feature type="compositionally biased region" description="Low complexity" evidence="5">
    <location>
        <begin position="53"/>
        <end position="75"/>
    </location>
</feature>
<comment type="caution">
    <text evidence="7">The sequence shown here is derived from an EMBL/GenBank/DDBJ whole genome shotgun (WGS) entry which is preliminary data.</text>
</comment>
<feature type="region of interest" description="Disordered" evidence="5">
    <location>
        <begin position="417"/>
        <end position="440"/>
    </location>
</feature>
<feature type="domain" description="MYND-type" evidence="6">
    <location>
        <begin position="1091"/>
        <end position="1139"/>
    </location>
</feature>
<gene>
    <name evidence="7" type="ORF">TGDOM2_285810</name>
</gene>
<proteinExistence type="predicted"/>
<feature type="region of interest" description="Disordered" evidence="5">
    <location>
        <begin position="1"/>
        <end position="194"/>
    </location>
</feature>
<name>A0A086K6I2_TOXGO</name>
<accession>A0A086K6I2</accession>
<feature type="compositionally biased region" description="Basic and acidic residues" evidence="5">
    <location>
        <begin position="174"/>
        <end position="192"/>
    </location>
</feature>
<evidence type="ECO:0000259" key="6">
    <source>
        <dbReference type="PROSITE" id="PS50865"/>
    </source>
</evidence>
<keyword evidence="1" id="KW-0479">Metal-binding</keyword>
<protein>
    <submittedName>
        <fullName evidence="7">MYND finger domain-containing protein</fullName>
    </submittedName>
</protein>
<dbReference type="GO" id="GO:0008270">
    <property type="term" value="F:zinc ion binding"/>
    <property type="evidence" value="ECO:0007669"/>
    <property type="project" value="UniProtKB-KW"/>
</dbReference>
<keyword evidence="3" id="KW-0862">Zinc</keyword>
<evidence type="ECO:0000256" key="3">
    <source>
        <dbReference type="ARBA" id="ARBA00022833"/>
    </source>
</evidence>
<dbReference type="OrthoDB" id="330403at2759"/>
<evidence type="ECO:0000256" key="2">
    <source>
        <dbReference type="ARBA" id="ARBA00022771"/>
    </source>
</evidence>
<organism evidence="7 8">
    <name type="scientific">Toxoplasma gondii GAB2-2007-GAL-DOM2</name>
    <dbReference type="NCBI Taxonomy" id="1130820"/>
    <lineage>
        <taxon>Eukaryota</taxon>
        <taxon>Sar</taxon>
        <taxon>Alveolata</taxon>
        <taxon>Apicomplexa</taxon>
        <taxon>Conoidasida</taxon>
        <taxon>Coccidia</taxon>
        <taxon>Eucoccidiorida</taxon>
        <taxon>Eimeriorina</taxon>
        <taxon>Sarcocystidae</taxon>
        <taxon>Toxoplasma</taxon>
    </lineage>
</organism>
<feature type="compositionally biased region" description="Basic and acidic residues" evidence="5">
    <location>
        <begin position="418"/>
        <end position="430"/>
    </location>
</feature>
<dbReference type="Pfam" id="PF01753">
    <property type="entry name" value="zf-MYND"/>
    <property type="match status" value="1"/>
</dbReference>
<dbReference type="PROSITE" id="PS50865">
    <property type="entry name" value="ZF_MYND_2"/>
    <property type="match status" value="1"/>
</dbReference>
<dbReference type="Gene3D" id="6.10.140.2220">
    <property type="match status" value="1"/>
</dbReference>
<dbReference type="AlphaFoldDB" id="A0A086K6I2"/>
<evidence type="ECO:0000313" key="8">
    <source>
        <dbReference type="Proteomes" id="UP000028837"/>
    </source>
</evidence>
<dbReference type="Proteomes" id="UP000028837">
    <property type="component" value="Unassembled WGS sequence"/>
</dbReference>
<evidence type="ECO:0000256" key="5">
    <source>
        <dbReference type="SAM" id="MobiDB-lite"/>
    </source>
</evidence>
<feature type="compositionally biased region" description="Low complexity" evidence="5">
    <location>
        <begin position="93"/>
        <end position="111"/>
    </location>
</feature>
<feature type="compositionally biased region" description="Basic and acidic residues" evidence="5">
    <location>
        <begin position="583"/>
        <end position="600"/>
    </location>
</feature>
<evidence type="ECO:0000313" key="7">
    <source>
        <dbReference type="EMBL" id="KFG40000.1"/>
    </source>
</evidence>
<keyword evidence="2 4" id="KW-0863">Zinc-finger</keyword>